<sequence>MGNRYEIAEQNGMSREFVDWFFDNKKNGCGNVWFIMMAAMREGWKGRAAMLDSCAIVETRNHAGCSQKNSVKCASARQGKADDDLHEAVSDLLAALDEYPEQLVPINRKSFLVRTIRAAMLNGGKS</sequence>
<accession>A0A2X2YPD7</accession>
<protein>
    <submittedName>
        <fullName evidence="1">Uncharacterized protein</fullName>
    </submittedName>
</protein>
<dbReference type="RefSeq" id="WP_258525346.1">
    <property type="nucleotide sequence ID" value="NZ_CP166747.1"/>
</dbReference>
<dbReference type="AlphaFoldDB" id="A0A2X2YPD7"/>
<organism evidence="1 2">
    <name type="scientific">Citrobacter koseri</name>
    <name type="common">Citrobacter diversus</name>
    <dbReference type="NCBI Taxonomy" id="545"/>
    <lineage>
        <taxon>Bacteria</taxon>
        <taxon>Pseudomonadati</taxon>
        <taxon>Pseudomonadota</taxon>
        <taxon>Gammaproteobacteria</taxon>
        <taxon>Enterobacterales</taxon>
        <taxon>Enterobacteriaceae</taxon>
        <taxon>Citrobacter</taxon>
    </lineage>
</organism>
<evidence type="ECO:0000313" key="1">
    <source>
        <dbReference type="EMBL" id="SQB40230.1"/>
    </source>
</evidence>
<dbReference type="EMBL" id="UAVY01000009">
    <property type="protein sequence ID" value="SQB40230.1"/>
    <property type="molecule type" value="Genomic_DNA"/>
</dbReference>
<gene>
    <name evidence="1" type="ORF">NCTC10786_05327</name>
</gene>
<name>A0A2X2YPD7_CITKO</name>
<evidence type="ECO:0000313" key="2">
    <source>
        <dbReference type="Proteomes" id="UP000251584"/>
    </source>
</evidence>
<proteinExistence type="predicted"/>
<dbReference type="Proteomes" id="UP000251584">
    <property type="component" value="Unassembled WGS sequence"/>
</dbReference>
<reference evidence="1 2" key="1">
    <citation type="submission" date="2018-06" db="EMBL/GenBank/DDBJ databases">
        <authorList>
            <consortium name="Pathogen Informatics"/>
            <person name="Doyle S."/>
        </authorList>
    </citation>
    <scope>NUCLEOTIDE SEQUENCE [LARGE SCALE GENOMIC DNA]</scope>
    <source>
        <strain evidence="1 2">NCTC10786</strain>
    </source>
</reference>